<evidence type="ECO:0000256" key="5">
    <source>
        <dbReference type="ARBA" id="ARBA00022764"/>
    </source>
</evidence>
<evidence type="ECO:0000256" key="1">
    <source>
        <dbReference type="ARBA" id="ARBA00004418"/>
    </source>
</evidence>
<keyword evidence="3" id="KW-0813">Transport</keyword>
<dbReference type="SUPFAM" id="SSF53850">
    <property type="entry name" value="Periplasmic binding protein-like II"/>
    <property type="match status" value="1"/>
</dbReference>
<feature type="chain" id="PRO_5040982033" evidence="6">
    <location>
        <begin position="34"/>
        <end position="353"/>
    </location>
</feature>
<evidence type="ECO:0000256" key="3">
    <source>
        <dbReference type="ARBA" id="ARBA00022448"/>
    </source>
</evidence>
<proteinExistence type="inferred from homology"/>
<evidence type="ECO:0000256" key="6">
    <source>
        <dbReference type="SAM" id="SignalP"/>
    </source>
</evidence>
<evidence type="ECO:0000256" key="2">
    <source>
        <dbReference type="ARBA" id="ARBA00006099"/>
    </source>
</evidence>
<comment type="caution">
    <text evidence="7">The sequence shown here is derived from an EMBL/GenBank/DDBJ whole genome shotgun (WGS) entry which is preliminary data.</text>
</comment>
<dbReference type="PROSITE" id="PS51257">
    <property type="entry name" value="PROKAR_LIPOPROTEIN"/>
    <property type="match status" value="1"/>
</dbReference>
<reference evidence="7" key="1">
    <citation type="submission" date="2022-08" db="EMBL/GenBank/DDBJ databases">
        <title>Genome analysis of Corynebacteriales strain.</title>
        <authorList>
            <person name="Lee S.D."/>
        </authorList>
    </citation>
    <scope>NUCLEOTIDE SEQUENCE</scope>
    <source>
        <strain evidence="7">D3-21</strain>
    </source>
</reference>
<organism evidence="7 8">
    <name type="scientific">Speluncibacter jeojiensis</name>
    <dbReference type="NCBI Taxonomy" id="2710754"/>
    <lineage>
        <taxon>Bacteria</taxon>
        <taxon>Bacillati</taxon>
        <taxon>Actinomycetota</taxon>
        <taxon>Actinomycetes</taxon>
        <taxon>Mycobacteriales</taxon>
        <taxon>Speluncibacteraceae</taxon>
        <taxon>Speluncibacter</taxon>
    </lineage>
</organism>
<sequence>MRTRIRSRPTRSRSARSLGAGALLLAAALTLSACGGGASDEIGGGSATSAGSTQLSLVGYAAAEPAFAPVIDGFRRSSAGKDVSFATSYGPSGDQSRKVVAGLPTDVVSFSVEPDMTRLVKAGLVDKDWNQSAFRGVPFGSVVSLVVRKGNPKHIETWDDLLKPGVEVITPNPLSSGSAMWNLLAPYAAESDGGKNPQAGLDYIQKLVTDHVKSRPSSGRDATDLFLQGSGDVLISYENEAIFTQRAGKAVDYVDPAQNIRIENPFAVLDNSGHADAARDFENYLYSTDGQTLLAKAGFRPADPGVAAEYARQFPVPAKLWTVADLGGWDQVSSQLFDKDSGAITKIYTKAIG</sequence>
<accession>A0A9X4M2M5</accession>
<dbReference type="NCBIfam" id="TIGR00971">
    <property type="entry name" value="3a0106s03"/>
    <property type="match status" value="1"/>
</dbReference>
<dbReference type="Proteomes" id="UP001152755">
    <property type="component" value="Unassembled WGS sequence"/>
</dbReference>
<dbReference type="InterPro" id="IPR005669">
    <property type="entry name" value="Thiosulph/SO4-bd"/>
</dbReference>
<dbReference type="EMBL" id="JANRHA010000001">
    <property type="protein sequence ID" value="MDG3013276.1"/>
    <property type="molecule type" value="Genomic_DNA"/>
</dbReference>
<keyword evidence="8" id="KW-1185">Reference proteome</keyword>
<dbReference type="PANTHER" id="PTHR30368">
    <property type="entry name" value="SULFATE-BINDING PROTEIN"/>
    <property type="match status" value="1"/>
</dbReference>
<dbReference type="PANTHER" id="PTHR30368:SF2">
    <property type="entry name" value="SULFATE-BINDING PROTEIN"/>
    <property type="match status" value="1"/>
</dbReference>
<keyword evidence="4 6" id="KW-0732">Signal</keyword>
<dbReference type="Pfam" id="PF13531">
    <property type="entry name" value="SBP_bac_11"/>
    <property type="match status" value="1"/>
</dbReference>
<keyword evidence="5" id="KW-0574">Periplasm</keyword>
<comment type="similarity">
    <text evidence="2">Belongs to the prokaryotic sulfate-binding protein family.</text>
</comment>
<dbReference type="GO" id="GO:1902358">
    <property type="term" value="P:sulfate transmembrane transport"/>
    <property type="evidence" value="ECO:0007669"/>
    <property type="project" value="InterPro"/>
</dbReference>
<comment type="subcellular location">
    <subcellularLocation>
        <location evidence="1">Periplasm</location>
    </subcellularLocation>
</comment>
<evidence type="ECO:0000313" key="8">
    <source>
        <dbReference type="Proteomes" id="UP001152755"/>
    </source>
</evidence>
<dbReference type="GO" id="GO:0042597">
    <property type="term" value="C:periplasmic space"/>
    <property type="evidence" value="ECO:0007669"/>
    <property type="project" value="UniProtKB-SubCell"/>
</dbReference>
<dbReference type="GO" id="GO:0140104">
    <property type="term" value="F:molecular carrier activity"/>
    <property type="evidence" value="ECO:0007669"/>
    <property type="project" value="InterPro"/>
</dbReference>
<dbReference type="RefSeq" id="WP_277834228.1">
    <property type="nucleotide sequence ID" value="NZ_JAAIVF010000006.1"/>
</dbReference>
<gene>
    <name evidence="7" type="ORF">NVS88_01745</name>
</gene>
<evidence type="ECO:0000256" key="4">
    <source>
        <dbReference type="ARBA" id="ARBA00022729"/>
    </source>
</evidence>
<dbReference type="Gene3D" id="3.40.190.10">
    <property type="entry name" value="Periplasmic binding protein-like II"/>
    <property type="match status" value="2"/>
</dbReference>
<name>A0A9X4M2M5_9ACTN</name>
<protein>
    <submittedName>
        <fullName evidence="7">Sulfate ABC transporter substrate-binding protein</fullName>
    </submittedName>
</protein>
<feature type="signal peptide" evidence="6">
    <location>
        <begin position="1"/>
        <end position="33"/>
    </location>
</feature>
<dbReference type="AlphaFoldDB" id="A0A9X4M2M5"/>
<evidence type="ECO:0000313" key="7">
    <source>
        <dbReference type="EMBL" id="MDG3013276.1"/>
    </source>
</evidence>